<dbReference type="EMBL" id="CYYK01000019">
    <property type="protein sequence ID" value="CUP16834.1"/>
    <property type="molecule type" value="Genomic_DNA"/>
</dbReference>
<reference evidence="4 7" key="2">
    <citation type="journal article" date="2019" name="Nat. Med.">
        <title>A library of human gut bacterial isolates paired with longitudinal multiomics data enables mechanistic microbiome research.</title>
        <authorList>
            <person name="Poyet M."/>
            <person name="Groussin M."/>
            <person name="Gibbons S.M."/>
            <person name="Avila-Pacheco J."/>
            <person name="Jiang X."/>
            <person name="Kearney S.M."/>
            <person name="Perrotta A.R."/>
            <person name="Berdy B."/>
            <person name="Zhao S."/>
            <person name="Lieberman T.D."/>
            <person name="Swanson P.K."/>
            <person name="Smith M."/>
            <person name="Roesemann S."/>
            <person name="Alexander J.E."/>
            <person name="Rich S.A."/>
            <person name="Livny J."/>
            <person name="Vlamakis H."/>
            <person name="Clish C."/>
            <person name="Bullock K."/>
            <person name="Deik A."/>
            <person name="Scott J."/>
            <person name="Pierce K.A."/>
            <person name="Xavier R.J."/>
            <person name="Alm E.J."/>
        </authorList>
    </citation>
    <scope>NUCLEOTIDE SEQUENCE [LARGE SCALE GENOMIC DNA]</scope>
    <source>
        <strain evidence="4 7">BIOML-A9</strain>
    </source>
</reference>
<dbReference type="Proteomes" id="UP000095455">
    <property type="component" value="Unassembled WGS sequence"/>
</dbReference>
<keyword evidence="1" id="KW-0812">Transmembrane</keyword>
<evidence type="ECO:0000313" key="6">
    <source>
        <dbReference type="Proteomes" id="UP000095591"/>
    </source>
</evidence>
<keyword evidence="1" id="KW-1133">Transmembrane helix</keyword>
<dbReference type="EMBL" id="CYXP01000004">
    <property type="protein sequence ID" value="CUN14897.1"/>
    <property type="molecule type" value="Genomic_DNA"/>
</dbReference>
<feature type="transmembrane region" description="Helical" evidence="1">
    <location>
        <begin position="86"/>
        <end position="104"/>
    </location>
</feature>
<accession>A0A174KX51</accession>
<dbReference type="RefSeq" id="WP_011966687.1">
    <property type="nucleotide sequence ID" value="NZ_CABMKT010000001.1"/>
</dbReference>
<gene>
    <name evidence="3" type="ORF">ERS852380_04070</name>
    <name evidence="2" type="ORF">ERS852429_02188</name>
    <name evidence="4" type="ORF">GKD67_08615</name>
</gene>
<sequence>MNQQIRSIIFGVAGLLVLAGAILFLTHWAVAPYLFAVGAAGIAVCYLTLPVKDLDFRRRRLHRFNVFAGLLMIVSSGFMFNNRTEWILCLSVAAILQVYTAFVTPKE</sequence>
<feature type="transmembrane region" description="Helical" evidence="1">
    <location>
        <begin position="61"/>
        <end position="80"/>
    </location>
</feature>
<keyword evidence="1" id="KW-0472">Membrane</keyword>
<proteinExistence type="predicted"/>
<evidence type="ECO:0000313" key="5">
    <source>
        <dbReference type="Proteomes" id="UP000095455"/>
    </source>
</evidence>
<evidence type="ECO:0000313" key="7">
    <source>
        <dbReference type="Proteomes" id="UP000461276"/>
    </source>
</evidence>
<reference evidence="5 6" key="1">
    <citation type="submission" date="2015-09" db="EMBL/GenBank/DDBJ databases">
        <authorList>
            <consortium name="Pathogen Informatics"/>
        </authorList>
    </citation>
    <scope>NUCLEOTIDE SEQUENCE [LARGE SCALE GENOMIC DNA]</scope>
    <source>
        <strain evidence="3 5">2789STDY5608822</strain>
        <strain evidence="2 6">2789STDY5608872</strain>
    </source>
</reference>
<dbReference type="EMBL" id="WKMY01000004">
    <property type="protein sequence ID" value="MRY93287.1"/>
    <property type="molecule type" value="Genomic_DNA"/>
</dbReference>
<dbReference type="OMA" id="QIREISY"/>
<dbReference type="Proteomes" id="UP000095591">
    <property type="component" value="Unassembled WGS sequence"/>
</dbReference>
<organism evidence="4 7">
    <name type="scientific">Parabacteroides distasonis</name>
    <dbReference type="NCBI Taxonomy" id="823"/>
    <lineage>
        <taxon>Bacteria</taxon>
        <taxon>Pseudomonadati</taxon>
        <taxon>Bacteroidota</taxon>
        <taxon>Bacteroidia</taxon>
        <taxon>Bacteroidales</taxon>
        <taxon>Tannerellaceae</taxon>
        <taxon>Parabacteroides</taxon>
    </lineage>
</organism>
<dbReference type="AlphaFoldDB" id="A0A174KX51"/>
<dbReference type="Proteomes" id="UP000461276">
    <property type="component" value="Unassembled WGS sequence"/>
</dbReference>
<evidence type="ECO:0000313" key="3">
    <source>
        <dbReference type="EMBL" id="CUP16834.1"/>
    </source>
</evidence>
<evidence type="ECO:0000313" key="4">
    <source>
        <dbReference type="EMBL" id="MRY93287.1"/>
    </source>
</evidence>
<evidence type="ECO:0000256" key="1">
    <source>
        <dbReference type="SAM" id="Phobius"/>
    </source>
</evidence>
<protein>
    <submittedName>
        <fullName evidence="4">Uncharacterized protein</fullName>
    </submittedName>
</protein>
<feature type="transmembrane region" description="Helical" evidence="1">
    <location>
        <begin position="7"/>
        <end position="25"/>
    </location>
</feature>
<feature type="transmembrane region" description="Helical" evidence="1">
    <location>
        <begin position="31"/>
        <end position="49"/>
    </location>
</feature>
<evidence type="ECO:0000313" key="2">
    <source>
        <dbReference type="EMBL" id="CUN14897.1"/>
    </source>
</evidence>
<name>A0A174KX51_PARDI</name>